<evidence type="ECO:0000256" key="4">
    <source>
        <dbReference type="ARBA" id="ARBA00022729"/>
    </source>
</evidence>
<evidence type="ECO:0000256" key="1">
    <source>
        <dbReference type="ARBA" id="ARBA00004479"/>
    </source>
</evidence>
<sequence length="113" mass="12999">MQKESWKSMSIIISLTLSFLCVFIFYFQHVFSSPSRHLCRPEQRDALLKFLLVGQLTPSCYSGQPKTESWVNNSDCCYWEGVTFDAKSGEVVELDLHCNGLRARSHMQSQDLD</sequence>
<evidence type="ECO:0000256" key="8">
    <source>
        <dbReference type="ARBA" id="ARBA00023170"/>
    </source>
</evidence>
<evidence type="ECO:0000256" key="10">
    <source>
        <dbReference type="SAM" id="Phobius"/>
    </source>
</evidence>
<evidence type="ECO:0000256" key="9">
    <source>
        <dbReference type="ARBA" id="ARBA00023180"/>
    </source>
</evidence>
<name>A0A1J3H184_NOCCA</name>
<keyword evidence="6 10" id="KW-1133">Transmembrane helix</keyword>
<dbReference type="EMBL" id="GEVL01016413">
    <property type="protein sequence ID" value="JAU60928.1"/>
    <property type="molecule type" value="Transcribed_RNA"/>
</dbReference>
<dbReference type="GO" id="GO:0016020">
    <property type="term" value="C:membrane"/>
    <property type="evidence" value="ECO:0007669"/>
    <property type="project" value="UniProtKB-SubCell"/>
</dbReference>
<keyword evidence="2" id="KW-0433">Leucine-rich repeat</keyword>
<keyword evidence="3 10" id="KW-0812">Transmembrane</keyword>
<dbReference type="InterPro" id="IPR046956">
    <property type="entry name" value="RLP23-like"/>
</dbReference>
<dbReference type="PANTHER" id="PTHR48061">
    <property type="entry name" value="LEUCINE-RICH REPEAT RECEPTOR PROTEIN KINASE EMS1-LIKE-RELATED"/>
    <property type="match status" value="1"/>
</dbReference>
<gene>
    <name evidence="12" type="ORF">LE_TR5443_c3_g1_i1_g.20203</name>
</gene>
<feature type="domain" description="Leucine-rich repeat-containing N-terminal plant-type" evidence="11">
    <location>
        <begin position="41"/>
        <end position="83"/>
    </location>
</feature>
<feature type="transmembrane region" description="Helical" evidence="10">
    <location>
        <begin position="12"/>
        <end position="31"/>
    </location>
</feature>
<keyword evidence="8 12" id="KW-0675">Receptor</keyword>
<dbReference type="Pfam" id="PF08263">
    <property type="entry name" value="LRRNT_2"/>
    <property type="match status" value="1"/>
</dbReference>
<dbReference type="AlphaFoldDB" id="A0A1J3H184"/>
<dbReference type="InterPro" id="IPR032675">
    <property type="entry name" value="LRR_dom_sf"/>
</dbReference>
<evidence type="ECO:0000256" key="6">
    <source>
        <dbReference type="ARBA" id="ARBA00022989"/>
    </source>
</evidence>
<reference evidence="12" key="1">
    <citation type="submission" date="2016-07" db="EMBL/GenBank/DDBJ databases">
        <title>De novo transcriptome assembly of four accessions of the metal hyperaccumulator plant Noccaea caerulescens.</title>
        <authorList>
            <person name="Blande D."/>
            <person name="Halimaa P."/>
            <person name="Tervahauta A.I."/>
            <person name="Aarts M.G."/>
            <person name="Karenlampi S.O."/>
        </authorList>
    </citation>
    <scope>NUCLEOTIDE SEQUENCE</scope>
</reference>
<dbReference type="PANTHER" id="PTHR48061:SF46">
    <property type="entry name" value="LEUCINE-RICH REPEAT-CONTAINING N-TERMINAL PLANT-TYPE DOMAIN-CONTAINING PROTEIN"/>
    <property type="match status" value="1"/>
</dbReference>
<dbReference type="Gene3D" id="3.80.10.10">
    <property type="entry name" value="Ribonuclease Inhibitor"/>
    <property type="match status" value="1"/>
</dbReference>
<evidence type="ECO:0000259" key="11">
    <source>
        <dbReference type="Pfam" id="PF08263"/>
    </source>
</evidence>
<evidence type="ECO:0000256" key="5">
    <source>
        <dbReference type="ARBA" id="ARBA00022737"/>
    </source>
</evidence>
<comment type="subcellular location">
    <subcellularLocation>
        <location evidence="1">Membrane</location>
        <topology evidence="1">Single-pass type I membrane protein</topology>
    </subcellularLocation>
</comment>
<keyword evidence="5" id="KW-0677">Repeat</keyword>
<evidence type="ECO:0000313" key="12">
    <source>
        <dbReference type="EMBL" id="JAU60928.1"/>
    </source>
</evidence>
<evidence type="ECO:0000256" key="7">
    <source>
        <dbReference type="ARBA" id="ARBA00023136"/>
    </source>
</evidence>
<dbReference type="InterPro" id="IPR013210">
    <property type="entry name" value="LRR_N_plant-typ"/>
</dbReference>
<accession>A0A1J3H184</accession>
<proteinExistence type="predicted"/>
<evidence type="ECO:0000256" key="2">
    <source>
        <dbReference type="ARBA" id="ARBA00022614"/>
    </source>
</evidence>
<protein>
    <submittedName>
        <fullName evidence="12">Receptor-like protein 12</fullName>
    </submittedName>
</protein>
<keyword evidence="7 10" id="KW-0472">Membrane</keyword>
<evidence type="ECO:0000256" key="3">
    <source>
        <dbReference type="ARBA" id="ARBA00022692"/>
    </source>
</evidence>
<keyword evidence="4" id="KW-0732">Signal</keyword>
<organism evidence="12">
    <name type="scientific">Noccaea caerulescens</name>
    <name type="common">Alpine penny-cress</name>
    <name type="synonym">Thlaspi caerulescens</name>
    <dbReference type="NCBI Taxonomy" id="107243"/>
    <lineage>
        <taxon>Eukaryota</taxon>
        <taxon>Viridiplantae</taxon>
        <taxon>Streptophyta</taxon>
        <taxon>Embryophyta</taxon>
        <taxon>Tracheophyta</taxon>
        <taxon>Spermatophyta</taxon>
        <taxon>Magnoliopsida</taxon>
        <taxon>eudicotyledons</taxon>
        <taxon>Gunneridae</taxon>
        <taxon>Pentapetalae</taxon>
        <taxon>rosids</taxon>
        <taxon>malvids</taxon>
        <taxon>Brassicales</taxon>
        <taxon>Brassicaceae</taxon>
        <taxon>Coluteocarpeae</taxon>
        <taxon>Noccaea</taxon>
    </lineage>
</organism>
<keyword evidence="9" id="KW-0325">Glycoprotein</keyword>